<evidence type="ECO:0008006" key="4">
    <source>
        <dbReference type="Google" id="ProtNLM"/>
    </source>
</evidence>
<feature type="chain" id="PRO_5038437057" description="DUF5104 domain-containing protein" evidence="1">
    <location>
        <begin position="24"/>
        <end position="181"/>
    </location>
</feature>
<sequence>MLNKRMILILLSFVTLLAGIFLAGCSQTDAGDSDKEVIEKVLELEFNGPDEELMELMWNPDNKKVIDGVEVNEELDAYVQEKYGEYFTENALDTFIRTGGTSYQSFAHLNDYTLDFKDATIEEAENASNKYTFTAQVGYQKEGGEEEVADVEGVVLFSTAEKKIGKFQYGKDSGLSDELRK</sequence>
<accession>A0A365L7J8</accession>
<protein>
    <recommendedName>
        <fullName evidence="4">DUF5104 domain-containing protein</fullName>
    </recommendedName>
</protein>
<feature type="signal peptide" evidence="1">
    <location>
        <begin position="1"/>
        <end position="23"/>
    </location>
</feature>
<dbReference type="RefSeq" id="WP_112221889.1">
    <property type="nucleotide sequence ID" value="NZ_CP196859.1"/>
</dbReference>
<dbReference type="Proteomes" id="UP000251002">
    <property type="component" value="Unassembled WGS sequence"/>
</dbReference>
<dbReference type="PROSITE" id="PS51257">
    <property type="entry name" value="PROKAR_LIPOPROTEIN"/>
    <property type="match status" value="1"/>
</dbReference>
<name>A0A365L7J8_9BACL</name>
<comment type="caution">
    <text evidence="2">The sequence shown here is derived from an EMBL/GenBank/DDBJ whole genome shotgun (WGS) entry which is preliminary data.</text>
</comment>
<dbReference type="AlphaFoldDB" id="A0A365L7J8"/>
<evidence type="ECO:0000313" key="3">
    <source>
        <dbReference type="Proteomes" id="UP000251002"/>
    </source>
</evidence>
<evidence type="ECO:0000313" key="2">
    <source>
        <dbReference type="EMBL" id="RAZ81378.1"/>
    </source>
</evidence>
<gene>
    <name evidence="2" type="ORF">DP120_03605</name>
</gene>
<evidence type="ECO:0000256" key="1">
    <source>
        <dbReference type="SAM" id="SignalP"/>
    </source>
</evidence>
<organism evidence="2 3">
    <name type="scientific">Planococcus halotolerans</name>
    <dbReference type="NCBI Taxonomy" id="2233542"/>
    <lineage>
        <taxon>Bacteria</taxon>
        <taxon>Bacillati</taxon>
        <taxon>Bacillota</taxon>
        <taxon>Bacilli</taxon>
        <taxon>Bacillales</taxon>
        <taxon>Caryophanaceae</taxon>
        <taxon>Planococcus</taxon>
    </lineage>
</organism>
<dbReference type="EMBL" id="QLZR01000001">
    <property type="protein sequence ID" value="RAZ81378.1"/>
    <property type="molecule type" value="Genomic_DNA"/>
</dbReference>
<reference evidence="2 3" key="1">
    <citation type="submission" date="2018-06" db="EMBL/GenBank/DDBJ databases">
        <title>The draft genome sequences of strains SCU63 and S1.</title>
        <authorList>
            <person name="Gan L."/>
        </authorList>
    </citation>
    <scope>NUCLEOTIDE SEQUENCE [LARGE SCALE GENOMIC DNA]</scope>
    <source>
        <strain evidence="2 3">SCU63</strain>
    </source>
</reference>
<keyword evidence="3" id="KW-1185">Reference proteome</keyword>
<proteinExistence type="predicted"/>
<keyword evidence="1" id="KW-0732">Signal</keyword>